<organism evidence="1 2">
    <name type="scientific">candidate division CPR2 bacterium GW2011_GWC1_41_48</name>
    <dbReference type="NCBI Taxonomy" id="1618344"/>
    <lineage>
        <taxon>Bacteria</taxon>
        <taxon>Bacteria division CPR2</taxon>
    </lineage>
</organism>
<evidence type="ECO:0008006" key="3">
    <source>
        <dbReference type="Google" id="ProtNLM"/>
    </source>
</evidence>
<gene>
    <name evidence="1" type="ORF">UU65_C0005G0023</name>
</gene>
<comment type="caution">
    <text evidence="1">The sequence shown here is derived from an EMBL/GenBank/DDBJ whole genome shotgun (WGS) entry which is preliminary data.</text>
</comment>
<reference evidence="1 2" key="1">
    <citation type="journal article" date="2015" name="Nature">
        <title>rRNA introns, odd ribosomes, and small enigmatic genomes across a large radiation of phyla.</title>
        <authorList>
            <person name="Brown C.T."/>
            <person name="Hug L.A."/>
            <person name="Thomas B.C."/>
            <person name="Sharon I."/>
            <person name="Castelle C.J."/>
            <person name="Singh A."/>
            <person name="Wilkins M.J."/>
            <person name="Williams K.H."/>
            <person name="Banfield J.F."/>
        </authorList>
    </citation>
    <scope>NUCLEOTIDE SEQUENCE [LARGE SCALE GENOMIC DNA]</scope>
</reference>
<accession>A0A0G0W9I1</accession>
<dbReference type="AlphaFoldDB" id="A0A0G0W9I1"/>
<proteinExistence type="predicted"/>
<name>A0A0G0W9I1_UNCC2</name>
<dbReference type="EMBL" id="LCBL01000005">
    <property type="protein sequence ID" value="KKS08712.1"/>
    <property type="molecule type" value="Genomic_DNA"/>
</dbReference>
<protein>
    <recommendedName>
        <fullName evidence="3">NERD domain-containing protein</fullName>
    </recommendedName>
</protein>
<sequence length="433" mass="50757">MKEQTEKGKIGEKFANEIAYKSFLKYWCYPNPKDENGDKKEICDLLIIFKDTIIIFCVKNCDFKDDYKRYFRKTIEKDINQINGAERKLTNKTEIYIKHPDRPTEKINKSKIKRVFRVVVHLAEAVQFYPFSGISKEGKFIHVFDKETFSTIVSELDTIPDFIEYLEKKSLVFNNSDVLILPKDEYDFDEATAKQFFDYTSNRNNEKKQILISGSECDLLATYLRNEHQFPDLLSSDEYDALSLQLDGAWNEFTTHKQVLLKKNENKVSYFIDELVAREVLTNIDNKMGDKIAQELLSFNRLARRSLAKSFFDFFDKYQNCYGNMVARRFSGDVDGVGVTFFFYPSEMDEENVNTLIELAMDSFYVYNGYKIEKMIVIATTNKMKQFKFALDENLTPFDTQTEEAIMEDAKKLGWFSNLQSISFHESEFPEVD</sequence>
<evidence type="ECO:0000313" key="2">
    <source>
        <dbReference type="Proteomes" id="UP000033869"/>
    </source>
</evidence>
<evidence type="ECO:0000313" key="1">
    <source>
        <dbReference type="EMBL" id="KKS08712.1"/>
    </source>
</evidence>
<dbReference type="Proteomes" id="UP000033869">
    <property type="component" value="Unassembled WGS sequence"/>
</dbReference>